<feature type="region of interest" description="Disordered" evidence="2">
    <location>
        <begin position="814"/>
        <end position="1018"/>
    </location>
</feature>
<evidence type="ECO:0000313" key="4">
    <source>
        <dbReference type="Proteomes" id="UP000186817"/>
    </source>
</evidence>
<feature type="region of interest" description="Disordered" evidence="2">
    <location>
        <begin position="1174"/>
        <end position="1234"/>
    </location>
</feature>
<keyword evidence="4" id="KW-1185">Reference proteome</keyword>
<feature type="region of interest" description="Disordered" evidence="2">
    <location>
        <begin position="546"/>
        <end position="580"/>
    </location>
</feature>
<feature type="region of interest" description="Disordered" evidence="2">
    <location>
        <begin position="595"/>
        <end position="620"/>
    </location>
</feature>
<dbReference type="InterPro" id="IPR003409">
    <property type="entry name" value="MORN"/>
</dbReference>
<dbReference type="PANTHER" id="PTHR23084:SF179">
    <property type="entry name" value="OS10G0565000 PROTEIN"/>
    <property type="match status" value="1"/>
</dbReference>
<dbReference type="OMA" id="NATRYHP"/>
<feature type="compositionally biased region" description="Basic and acidic residues" evidence="2">
    <location>
        <begin position="832"/>
        <end position="849"/>
    </location>
</feature>
<reference evidence="3 4" key="1">
    <citation type="submission" date="2016-02" db="EMBL/GenBank/DDBJ databases">
        <title>Genome analysis of coral dinoflagellate symbionts highlights evolutionary adaptations to a symbiotic lifestyle.</title>
        <authorList>
            <person name="Aranda M."/>
            <person name="Li Y."/>
            <person name="Liew Y.J."/>
            <person name="Baumgarten S."/>
            <person name="Simakov O."/>
            <person name="Wilson M."/>
            <person name="Piel J."/>
            <person name="Ashoor H."/>
            <person name="Bougouffa S."/>
            <person name="Bajic V.B."/>
            <person name="Ryu T."/>
            <person name="Ravasi T."/>
            <person name="Bayer T."/>
            <person name="Micklem G."/>
            <person name="Kim H."/>
            <person name="Bhak J."/>
            <person name="Lajeunesse T.C."/>
            <person name="Voolstra C.R."/>
        </authorList>
    </citation>
    <scope>NUCLEOTIDE SEQUENCE [LARGE SCALE GENOMIC DNA]</scope>
    <source>
        <strain evidence="3 4">CCMP2467</strain>
    </source>
</reference>
<keyword evidence="3" id="KW-0418">Kinase</keyword>
<evidence type="ECO:0000313" key="3">
    <source>
        <dbReference type="EMBL" id="OLP91401.1"/>
    </source>
</evidence>
<feature type="compositionally biased region" description="Basic and acidic residues" evidence="2">
    <location>
        <begin position="654"/>
        <end position="680"/>
    </location>
</feature>
<dbReference type="GO" id="GO:0016301">
    <property type="term" value="F:kinase activity"/>
    <property type="evidence" value="ECO:0007669"/>
    <property type="project" value="UniProtKB-KW"/>
</dbReference>
<feature type="compositionally biased region" description="Low complexity" evidence="2">
    <location>
        <begin position="922"/>
        <end position="940"/>
    </location>
</feature>
<feature type="compositionally biased region" description="Polar residues" evidence="2">
    <location>
        <begin position="814"/>
        <end position="826"/>
    </location>
</feature>
<feature type="compositionally biased region" description="Polar residues" evidence="2">
    <location>
        <begin position="876"/>
        <end position="885"/>
    </location>
</feature>
<feature type="compositionally biased region" description="Polar residues" evidence="2">
    <location>
        <begin position="558"/>
        <end position="576"/>
    </location>
</feature>
<gene>
    <name evidence="3" type="primary">PIP5K4</name>
    <name evidence="3" type="ORF">AK812_SmicGene26880</name>
</gene>
<evidence type="ECO:0000256" key="1">
    <source>
        <dbReference type="ARBA" id="ARBA00022737"/>
    </source>
</evidence>
<feature type="region of interest" description="Disordered" evidence="2">
    <location>
        <begin position="652"/>
        <end position="680"/>
    </location>
</feature>
<dbReference type="Pfam" id="PF02493">
    <property type="entry name" value="MORN"/>
    <property type="match status" value="9"/>
</dbReference>
<comment type="caution">
    <text evidence="3">The sequence shown here is derived from an EMBL/GenBank/DDBJ whole genome shotgun (WGS) entry which is preliminary data.</text>
</comment>
<dbReference type="AlphaFoldDB" id="A0A1Q9D8C4"/>
<organism evidence="3 4">
    <name type="scientific">Symbiodinium microadriaticum</name>
    <name type="common">Dinoflagellate</name>
    <name type="synonym">Zooxanthella microadriatica</name>
    <dbReference type="NCBI Taxonomy" id="2951"/>
    <lineage>
        <taxon>Eukaryota</taxon>
        <taxon>Sar</taxon>
        <taxon>Alveolata</taxon>
        <taxon>Dinophyceae</taxon>
        <taxon>Suessiales</taxon>
        <taxon>Symbiodiniaceae</taxon>
        <taxon>Symbiodinium</taxon>
    </lineage>
</organism>
<protein>
    <submittedName>
        <fullName evidence="3">Phosphatidylinositol 4-phosphate 5-kinase 4</fullName>
    </submittedName>
</protein>
<dbReference type="SUPFAM" id="SSF82185">
    <property type="entry name" value="Histone H3 K4-specific methyltransferase SET7/9 N-terminal domain"/>
    <property type="match status" value="2"/>
</dbReference>
<keyword evidence="3" id="KW-0808">Transferase</keyword>
<evidence type="ECO:0000256" key="2">
    <source>
        <dbReference type="SAM" id="MobiDB-lite"/>
    </source>
</evidence>
<name>A0A1Q9D8C4_SYMMI</name>
<dbReference type="OrthoDB" id="435505at2759"/>
<feature type="compositionally biased region" description="Polar residues" evidence="2">
    <location>
        <begin position="989"/>
        <end position="1014"/>
    </location>
</feature>
<dbReference type="Gene3D" id="2.20.110.10">
    <property type="entry name" value="Histone H3 K4-specific methyltransferase SET7/9 N-terminal domain"/>
    <property type="match status" value="5"/>
</dbReference>
<keyword evidence="1" id="KW-0677">Repeat</keyword>
<dbReference type="SMART" id="SM00698">
    <property type="entry name" value="MORN"/>
    <property type="match status" value="9"/>
</dbReference>
<sequence>MYCLGTEATAFTQLTLATSPSREAKSSSIHSSQCGSFMTEVRLAAQAVAVRYTFMTAGLRDGSSRLKAVLSPRIFGASIPWPILQADGPLMSIHGGFEDEGTKQEVLRIGLSCMSFPCCEDDQGDHDPNAYRLTEVVLVGPAPAPEERESRPEVLLRNGSRYTGQWKGNFRDGSGSLVWPDGASYVGEFLEDVAEGYGKFIQPEGDVYEGHWRADKAHGKGKYTQVDGAVFEGEWVADQQHGLGQETWPDGSTYVGEYLEGKKTGKGTFSWPGGSKYSGTFKDNEIDGEGTYDWSDGRRYHGQWSRCKMHGIGTCVWPDGRSYEGRYHYDKKHGYGVFRWPDGSRFTGEWQDGKQHGAGAIMLVMVAMFWLLILLSAVNRDGPDVPTRRNMKGTIGGILEKAVSGHPEPSSHAKVFGSMGSVLSGHREGIREIPRLSWPPCKAMANADSLAASHVLSHASKHHTKGRGLDASPGRCTRNRWMEFRDLAADEEIEQQIAEEELLSISCDIEGKAVTVEYDDTKTKPQDMWDKMKKWADAAQKELAPCTSLKPWAPRKTSAPSSKDVSRTSQSLSTRPTLREAVCEEEVLQSDVMPLSCIHEEEDEETSSPSHASRRPCYRGTSSFSAKETLTEVVEPLDENLNRLQRKVASMLEMQRRSSSQEDLKSHNPRAESELKRHERRVHDEPVVADPPQYTVEDPVESRPWASCARAAGTGTQCTQYRELLAEHYKQQLQMLDEEEAELQHQMRLRQQLRVELHEEQERCEEAARTAELAEAQPDAHVEDRQLELLRSLEEQLRISEERRLELERENRVLQSRIQKSPSTNKPCGAMPRREPPKEGKEISRRDRSPPSQSAFERSPPAPATATPAVFRAASPRTQDTSQRQAKPCSPPPPSPATDCRDFGKRVATTRGVAKFQHPRPARVVLPARRSSRPRSAPQVEKMQGARPAKGPATTVKLTPRVEASGFDGRLKEAAAPLSSRARLPSPTAKMSETTMAPDSPRTSSPEGRTTLSEGSPAAVPTSIYADVRVQQEALPSQGAFSHLARADLPTWAMPQVIPASTKIQLGSCHDSSTGAAETLYSPPKPRLCSGKGLVWPSLDLSWGEGPASAEARRAAQPSLASREGSIPTDFAAGTSQAMWVSHLAHERSGTGRVGSPLQDRGLLRSASMACTSARAASPPKQSLVPADFTEPLAVSPSPSSARISSLVRSSSTPLVGQSRFSAKASHPGLKLPA</sequence>
<dbReference type="Proteomes" id="UP000186817">
    <property type="component" value="Unassembled WGS sequence"/>
</dbReference>
<feature type="compositionally biased region" description="Low complexity" evidence="2">
    <location>
        <begin position="1194"/>
        <end position="1212"/>
    </location>
</feature>
<accession>A0A1Q9D8C4</accession>
<proteinExistence type="predicted"/>
<dbReference type="PANTHER" id="PTHR23084">
    <property type="entry name" value="PHOSPHATIDYLINOSITOL-4-PHOSPHATE 5-KINASE RELATED"/>
    <property type="match status" value="1"/>
</dbReference>
<dbReference type="EMBL" id="LSRX01000666">
    <property type="protein sequence ID" value="OLP91401.1"/>
    <property type="molecule type" value="Genomic_DNA"/>
</dbReference>